<keyword evidence="3" id="KW-1185">Reference proteome</keyword>
<dbReference type="RefSeq" id="XP_003957599.1">
    <property type="nucleotide sequence ID" value="XM_003957550.1"/>
</dbReference>
<dbReference type="eggNOG" id="ENOG502QVGS">
    <property type="taxonomic scope" value="Eukaryota"/>
</dbReference>
<dbReference type="AlphaFoldDB" id="H2AVR4"/>
<sequence>MSANDEDLIKLSCDLKDQPLSGKSIHDIIESYGQDSKLLEKMNSPNAADDFHLKYISDHEDYMDVQGFKIRLCHNMQNIVHDSVYLMLPGLGGNMDQYIQLLRLIDKCNQSFVSIDPPDFTSDKALSNYSMYNIAKLYEETLSRLVGTSKFKLNIVGHSLGTYISIHFYHLFNYKYNVEKLILLTPPMSDRDLPIYTRVIRSTALYAIFTWPWTFDYLRDWLKLPNGEVEPCFYNKNDDENETLHYIKLFQFYLNLQSKLQNTVGYILGWESVDWNAISDILNQEGNNTTVFVIRAENDIVAHPEMSDNMFKKFMVPDDRKKVDKYQPLLSYIVSRSTRASLPLVP</sequence>
<dbReference type="InterPro" id="IPR000073">
    <property type="entry name" value="AB_hydrolase_1"/>
</dbReference>
<dbReference type="HOGENOM" id="CLU_068926_0_0_1"/>
<dbReference type="InParanoid" id="H2AVR4"/>
<evidence type="ECO:0000313" key="3">
    <source>
        <dbReference type="Proteomes" id="UP000005220"/>
    </source>
</evidence>
<dbReference type="SUPFAM" id="SSF53474">
    <property type="entry name" value="alpha/beta-Hydrolases"/>
    <property type="match status" value="1"/>
</dbReference>
<dbReference type="Gene3D" id="3.40.50.1820">
    <property type="entry name" value="alpha/beta hydrolase"/>
    <property type="match status" value="1"/>
</dbReference>
<evidence type="ECO:0000313" key="2">
    <source>
        <dbReference type="EMBL" id="CCF58464.1"/>
    </source>
</evidence>
<gene>
    <name evidence="2" type="primary">KAFR0E03120</name>
    <name evidence="2" type="ORF">KAFR_0E03120</name>
</gene>
<dbReference type="KEGG" id="kaf:KAFR_0E03120"/>
<dbReference type="InterPro" id="IPR029058">
    <property type="entry name" value="AB_hydrolase_fold"/>
</dbReference>
<dbReference type="Pfam" id="PF00561">
    <property type="entry name" value="Abhydrolase_1"/>
    <property type="match status" value="1"/>
</dbReference>
<name>H2AVR4_KAZAF</name>
<dbReference type="OrthoDB" id="428974at2759"/>
<dbReference type="Proteomes" id="UP000005220">
    <property type="component" value="Chromosome 5"/>
</dbReference>
<dbReference type="STRING" id="1071382.H2AVR4"/>
<proteinExistence type="predicted"/>
<organism evidence="2 3">
    <name type="scientific">Kazachstania africana (strain ATCC 22294 / BCRC 22015 / CBS 2517 / CECT 1963 / NBRC 1671 / NRRL Y-8276)</name>
    <name type="common">Yeast</name>
    <name type="synonym">Kluyveromyces africanus</name>
    <dbReference type="NCBI Taxonomy" id="1071382"/>
    <lineage>
        <taxon>Eukaryota</taxon>
        <taxon>Fungi</taxon>
        <taxon>Dikarya</taxon>
        <taxon>Ascomycota</taxon>
        <taxon>Saccharomycotina</taxon>
        <taxon>Saccharomycetes</taxon>
        <taxon>Saccharomycetales</taxon>
        <taxon>Saccharomycetaceae</taxon>
        <taxon>Kazachstania</taxon>
    </lineage>
</organism>
<feature type="domain" description="AB hydrolase-1" evidence="1">
    <location>
        <begin position="86"/>
        <end position="318"/>
    </location>
</feature>
<protein>
    <recommendedName>
        <fullName evidence="1">AB hydrolase-1 domain-containing protein</fullName>
    </recommendedName>
</protein>
<reference evidence="2 3" key="1">
    <citation type="journal article" date="2011" name="Proc. Natl. Acad. Sci. U.S.A.">
        <title>Evolutionary erosion of yeast sex chromosomes by mating-type switching accidents.</title>
        <authorList>
            <person name="Gordon J.L."/>
            <person name="Armisen D."/>
            <person name="Proux-Wera E."/>
            <person name="Oheigeartaigh S.S."/>
            <person name="Byrne K.P."/>
            <person name="Wolfe K.H."/>
        </authorList>
    </citation>
    <scope>NUCLEOTIDE SEQUENCE [LARGE SCALE GENOMIC DNA]</scope>
    <source>
        <strain evidence="3">ATCC 22294 / BCRC 22015 / CBS 2517 / CECT 1963 / NBRC 1671 / NRRL Y-8276</strain>
    </source>
</reference>
<evidence type="ECO:0000259" key="1">
    <source>
        <dbReference type="Pfam" id="PF00561"/>
    </source>
</evidence>
<dbReference type="EMBL" id="HE650825">
    <property type="protein sequence ID" value="CCF58464.1"/>
    <property type="molecule type" value="Genomic_DNA"/>
</dbReference>
<accession>H2AVR4</accession>
<dbReference type="GeneID" id="13883201"/>